<evidence type="ECO:0000256" key="10">
    <source>
        <dbReference type="ARBA" id="ARBA00022806"/>
    </source>
</evidence>
<comment type="catalytic activity">
    <reaction evidence="18 19">
        <text>ATP + H2O = ADP + phosphate + H(+)</text>
        <dbReference type="Rhea" id="RHEA:13065"/>
        <dbReference type="ChEBI" id="CHEBI:15377"/>
        <dbReference type="ChEBI" id="CHEBI:15378"/>
        <dbReference type="ChEBI" id="CHEBI:30616"/>
        <dbReference type="ChEBI" id="CHEBI:43474"/>
        <dbReference type="ChEBI" id="CHEBI:456216"/>
        <dbReference type="EC" id="3.6.4.12"/>
    </reaction>
</comment>
<keyword evidence="10 19" id="KW-0347">Helicase</keyword>
<evidence type="ECO:0000256" key="13">
    <source>
        <dbReference type="ARBA" id="ARBA00023014"/>
    </source>
</evidence>
<accession>A0A1W0A2Z6</accession>
<comment type="cofactor">
    <cofactor evidence="1">
        <name>[4Fe-4S] cluster</name>
        <dbReference type="ChEBI" id="CHEBI:49883"/>
    </cofactor>
</comment>
<feature type="domain" description="DNA2/NAM7 helicase-like C-terminal" evidence="23">
    <location>
        <begin position="982"/>
        <end position="1182"/>
    </location>
</feature>
<evidence type="ECO:0000256" key="5">
    <source>
        <dbReference type="ARBA" id="ARBA00022722"/>
    </source>
</evidence>
<evidence type="ECO:0000256" key="8">
    <source>
        <dbReference type="ARBA" id="ARBA00022763"/>
    </source>
</evidence>
<keyword evidence="14 19" id="KW-0238">DNA-binding</keyword>
<dbReference type="GO" id="GO:0046872">
    <property type="term" value="F:metal ion binding"/>
    <property type="evidence" value="ECO:0007669"/>
    <property type="project" value="UniProtKB-UniRule"/>
</dbReference>
<dbReference type="CDD" id="cd18041">
    <property type="entry name" value="DEXXQc_DNA2"/>
    <property type="match status" value="1"/>
</dbReference>
<dbReference type="Gene3D" id="3.90.320.10">
    <property type="match status" value="1"/>
</dbReference>
<keyword evidence="15 19" id="KW-0234">DNA repair</keyword>
<dbReference type="InterPro" id="IPR041679">
    <property type="entry name" value="DNA2/NAM7-like_C"/>
</dbReference>
<evidence type="ECO:0000313" key="25">
    <source>
        <dbReference type="Proteomes" id="UP000243217"/>
    </source>
</evidence>
<dbReference type="GO" id="GO:0005524">
    <property type="term" value="F:ATP binding"/>
    <property type="evidence" value="ECO:0007669"/>
    <property type="project" value="UniProtKB-UniRule"/>
</dbReference>
<dbReference type="GO" id="GO:0071932">
    <property type="term" value="P:replication fork reversal"/>
    <property type="evidence" value="ECO:0007669"/>
    <property type="project" value="TreeGrafter"/>
</dbReference>
<feature type="region of interest" description="Disordered" evidence="20">
    <location>
        <begin position="83"/>
        <end position="117"/>
    </location>
</feature>
<evidence type="ECO:0000256" key="3">
    <source>
        <dbReference type="ARBA" id="ARBA00022485"/>
    </source>
</evidence>
<dbReference type="GO" id="GO:0016887">
    <property type="term" value="F:ATP hydrolysis activity"/>
    <property type="evidence" value="ECO:0007669"/>
    <property type="project" value="RHEA"/>
</dbReference>
<evidence type="ECO:0000256" key="16">
    <source>
        <dbReference type="ARBA" id="ARBA00023242"/>
    </source>
</evidence>
<comment type="subcellular location">
    <subcellularLocation>
        <location evidence="19">Nucleus</location>
    </subcellularLocation>
    <subcellularLocation>
        <location evidence="19">Chromosome</location>
    </subcellularLocation>
</comment>
<evidence type="ECO:0000256" key="4">
    <source>
        <dbReference type="ARBA" id="ARBA00022705"/>
    </source>
</evidence>
<evidence type="ECO:0000256" key="7">
    <source>
        <dbReference type="ARBA" id="ARBA00022741"/>
    </source>
</evidence>
<dbReference type="Pfam" id="PF13087">
    <property type="entry name" value="AAA_12"/>
    <property type="match status" value="1"/>
</dbReference>
<feature type="domain" description="DNA2/NAM7 helicase helicase" evidence="22">
    <location>
        <begin position="805"/>
        <end position="899"/>
    </location>
</feature>
<evidence type="ECO:0000256" key="1">
    <source>
        <dbReference type="ARBA" id="ARBA00001966"/>
    </source>
</evidence>
<evidence type="ECO:0000256" key="9">
    <source>
        <dbReference type="ARBA" id="ARBA00022801"/>
    </source>
</evidence>
<keyword evidence="4 19" id="KW-0235">DNA replication</keyword>
<dbReference type="InterPro" id="IPR026851">
    <property type="entry name" value="Dna2/JHS1_DEXXQ-box"/>
</dbReference>
<dbReference type="OrthoDB" id="306218at2759"/>
<keyword evidence="7 19" id="KW-0547">Nucleotide-binding</keyword>
<dbReference type="STRING" id="74557.A0A1W0A2Z6"/>
<evidence type="ECO:0000256" key="15">
    <source>
        <dbReference type="ARBA" id="ARBA00023204"/>
    </source>
</evidence>
<evidence type="ECO:0000256" key="12">
    <source>
        <dbReference type="ARBA" id="ARBA00023004"/>
    </source>
</evidence>
<evidence type="ECO:0000313" key="24">
    <source>
        <dbReference type="EMBL" id="OQS04656.1"/>
    </source>
</evidence>
<dbReference type="EC" id="3.1.-.-" evidence="19"/>
<dbReference type="InterPro" id="IPR041677">
    <property type="entry name" value="DNA2/NAM7_AAA_11"/>
</dbReference>
<keyword evidence="12 19" id="KW-0408">Iron</keyword>
<dbReference type="EMBL" id="JNBS01000579">
    <property type="protein sequence ID" value="OQS04656.1"/>
    <property type="molecule type" value="Genomic_DNA"/>
</dbReference>
<dbReference type="EC" id="3.6.4.12" evidence="19"/>
<keyword evidence="5 19" id="KW-0540">Nuclease</keyword>
<keyword evidence="16 19" id="KW-0539">Nucleus</keyword>
<protein>
    <recommendedName>
        <fullName evidence="19">DNA replication ATP-dependent helicase/nuclease</fullName>
        <ecNumber evidence="19">3.1.-.-</ecNumber>
        <ecNumber evidence="19">3.6.4.12</ecNumber>
    </recommendedName>
</protein>
<dbReference type="GO" id="GO:0017116">
    <property type="term" value="F:single-stranded DNA helicase activity"/>
    <property type="evidence" value="ECO:0007669"/>
    <property type="project" value="UniProtKB-UniRule"/>
</dbReference>
<proteinExistence type="inferred from homology"/>
<dbReference type="Pfam" id="PF08696">
    <property type="entry name" value="Dna2"/>
    <property type="match status" value="1"/>
</dbReference>
<dbReference type="PANTHER" id="PTHR10887:SF433">
    <property type="entry name" value="DNA REPLICATION ATP-DEPENDENT HELICASE_NUCLEASE DNA2"/>
    <property type="match status" value="1"/>
</dbReference>
<feature type="region of interest" description="Disordered" evidence="20">
    <location>
        <begin position="129"/>
        <end position="153"/>
    </location>
</feature>
<dbReference type="PANTHER" id="PTHR10887">
    <property type="entry name" value="DNA2/NAM7 HELICASE FAMILY"/>
    <property type="match status" value="1"/>
</dbReference>
<dbReference type="InterPro" id="IPR045055">
    <property type="entry name" value="DNA2/NAM7-like"/>
</dbReference>
<dbReference type="GO" id="GO:0003677">
    <property type="term" value="F:DNA binding"/>
    <property type="evidence" value="ECO:0007669"/>
    <property type="project" value="UniProtKB-UniRule"/>
</dbReference>
<evidence type="ECO:0000259" key="21">
    <source>
        <dbReference type="Pfam" id="PF08696"/>
    </source>
</evidence>
<dbReference type="GO" id="GO:0033567">
    <property type="term" value="P:DNA replication, Okazaki fragment processing"/>
    <property type="evidence" value="ECO:0007669"/>
    <property type="project" value="UniProtKB-UniRule"/>
</dbReference>
<comment type="caution">
    <text evidence="24">The sequence shown here is derived from an EMBL/GenBank/DDBJ whole genome shotgun (WGS) entry which is preliminary data.</text>
</comment>
<feature type="domain" description="DNA replication factor Dna2 N-terminal" evidence="21">
    <location>
        <begin position="249"/>
        <end position="436"/>
    </location>
</feature>
<reference evidence="24 25" key="1">
    <citation type="journal article" date="2014" name="Genome Biol. Evol.">
        <title>The secreted proteins of Achlya hypogyna and Thraustotheca clavata identify the ancestral oomycete secretome and reveal gene acquisitions by horizontal gene transfer.</title>
        <authorList>
            <person name="Misner I."/>
            <person name="Blouin N."/>
            <person name="Leonard G."/>
            <person name="Richards T.A."/>
            <person name="Lane C.E."/>
        </authorList>
    </citation>
    <scope>NUCLEOTIDE SEQUENCE [LARGE SCALE GENOMIC DNA]</scope>
    <source>
        <strain evidence="24 25">ATCC 34112</strain>
    </source>
</reference>
<keyword evidence="11 19" id="KW-0067">ATP-binding</keyword>
<keyword evidence="25" id="KW-1185">Reference proteome</keyword>
<keyword evidence="19" id="KW-0158">Chromosome</keyword>
<dbReference type="GO" id="GO:0051539">
    <property type="term" value="F:4 iron, 4 sulfur cluster binding"/>
    <property type="evidence" value="ECO:0007669"/>
    <property type="project" value="UniProtKB-UniRule"/>
</dbReference>
<keyword evidence="9 19" id="KW-0378">Hydrolase</keyword>
<keyword evidence="17 19" id="KW-0511">Multifunctional enzyme</keyword>
<keyword evidence="3 19" id="KW-0004">4Fe-4S</keyword>
<sequence length="1266" mass="140572">MERGKEVVDASPSKEENVGVIWKESPVEKKLQPSGNGNPVENATELRGFVSSLITSPSPSKQTSSKFKFNKIINSSNVRSEGINRHIVFSPDKEHAKPPIVPLSSPNQQNKRQKSQDQALLSILEKMEDAYSDSPEKQPPKAPESPKNDVDMDMSDESWDLLLQVEMQATQQYIEQQKKTEESPGDANRAKERTGISPAVLPRRTIETTLKQPASKPSDYIRLIALEVHCDNSLRQLLIRAIGEDDAIIDVVMADDWFDTPIQVGDAFNFIWTAEITSTLIANNSANLIILHPDILVSPTSVTSSLGCARRAVLQKTLSLNQSSGPSALVGVLKHELFERALNSGLYSIPYLIEQSKDIIQQNLLKCLEAGLTGQQVAEEMKASFQSIHSMLNRLHTTGIQVTDNQYIRLERVLATEEPLWSIKYGINGTADSSIRIVLNNMPSLVPLELKTGKRIYNEQEHRGQVLLYTLLLEERYHGCSQGLLMYLLTNESVLVSRPPAIIRALLLSRNDHAHQLAAYHNLSTYPPLLKNPWDCSKCFQAAECMLHHAAEENGSVYTSGVEEVFLKHTSHLSPVDLAYFAKWNRLIDLEFRKSQTAVQQLWLYNNDTRIANGMCIANLELKSMANSIVQFDALDQPSLLTQDLKFQIEDRVIVSAETNDTVVLHVAKGKLLKISAQSISIALFSPISSAVLKGESIVGDKPRWRIDKDMLTSGLHQAKRSLVALFVGSSPQDITAGLKPGSNPTIYTSDDSHMGDIKRRHLICRLQPPRFHAEGTTLSLLQAHYKENPMGAPYEPLYQAFLGMNSDQQRAIEKVLHAKDYALILGMPGTGKTSAITMCVRLLLYLGFSVLVTSYTHSAVDTLLLKLLDHDVPMLRVGNKDQVHARLVPHLIESKISTMTTTAEIEELFLQSQLVGCTCLSTNHVLFSKRRFDYCIVDEASQITQPVVLGALRTAEVFCLVGDHYQLPPLVTDAKAKAGGLDVSLFKRLSEAHPNASVQLGFQYRMHRDIMLLCNTLIYNHQLKCGNQETKPSWAFPASSTVGAASWIRSILTAEPAVVFIDTDDIGFLEEKTSKGLINQIEADAIVQLVMRLQRSNVNDVGVLSPFRSQVHYLQSKQSTQMASIEISTIDKYQGRDKDVILVSFVRSNANKNVGELLLDWRRINVALSRAKKKLIMFGSSSTLSTSPILKSLIELVKAQKWIFPLPPAAITINPSSQAAPMAKKRAYAVMSNDGNAIENLVPGIISKPPRPIPPVSRNILDTVM</sequence>
<dbReference type="Pfam" id="PF13086">
    <property type="entry name" value="AAA_11"/>
    <property type="match status" value="2"/>
</dbReference>
<keyword evidence="8 19" id="KW-0227">DNA damage</keyword>
<dbReference type="FunFam" id="3.40.50.300:FF:000721">
    <property type="entry name" value="DNA replication ATP-dependent helicase/nuclease DNA2"/>
    <property type="match status" value="1"/>
</dbReference>
<evidence type="ECO:0000256" key="20">
    <source>
        <dbReference type="SAM" id="MobiDB-lite"/>
    </source>
</evidence>
<dbReference type="Gene3D" id="3.40.50.300">
    <property type="entry name" value="P-loop containing nucleotide triphosphate hydrolases"/>
    <property type="match status" value="3"/>
</dbReference>
<keyword evidence="13 19" id="KW-0411">Iron-sulfur</keyword>
<evidence type="ECO:0000256" key="6">
    <source>
        <dbReference type="ARBA" id="ARBA00022723"/>
    </source>
</evidence>
<dbReference type="GO" id="GO:0017108">
    <property type="term" value="F:5'-flap endonuclease activity"/>
    <property type="evidence" value="ECO:0007669"/>
    <property type="project" value="UniProtKB-UniRule"/>
</dbReference>
<feature type="compositionally biased region" description="Basic and acidic residues" evidence="20">
    <location>
        <begin position="129"/>
        <end position="150"/>
    </location>
</feature>
<dbReference type="InterPro" id="IPR047187">
    <property type="entry name" value="SF1_C_Upf1"/>
</dbReference>
<dbReference type="GO" id="GO:0006281">
    <property type="term" value="P:DNA repair"/>
    <property type="evidence" value="ECO:0007669"/>
    <property type="project" value="UniProtKB-KW"/>
</dbReference>
<dbReference type="GO" id="GO:0005737">
    <property type="term" value="C:cytoplasm"/>
    <property type="evidence" value="ECO:0007669"/>
    <property type="project" value="TreeGrafter"/>
</dbReference>
<keyword evidence="6 19" id="KW-0479">Metal-binding</keyword>
<evidence type="ECO:0000256" key="2">
    <source>
        <dbReference type="ARBA" id="ARBA00007913"/>
    </source>
</evidence>
<evidence type="ECO:0000259" key="22">
    <source>
        <dbReference type="Pfam" id="PF13086"/>
    </source>
</evidence>
<dbReference type="InterPro" id="IPR014808">
    <property type="entry name" value="DNA_replication_fac_Dna2_N"/>
</dbReference>
<dbReference type="SUPFAM" id="SSF52540">
    <property type="entry name" value="P-loop containing nucleoside triphosphate hydrolases"/>
    <property type="match status" value="1"/>
</dbReference>
<gene>
    <name evidence="24" type="ORF">THRCLA_03128</name>
</gene>
<feature type="domain" description="DNA2/NAM7 helicase helicase" evidence="22">
    <location>
        <begin position="904"/>
        <end position="972"/>
    </location>
</feature>
<dbReference type="Proteomes" id="UP000243217">
    <property type="component" value="Unassembled WGS sequence"/>
</dbReference>
<evidence type="ECO:0000259" key="23">
    <source>
        <dbReference type="Pfam" id="PF13087"/>
    </source>
</evidence>
<dbReference type="GO" id="GO:0005634">
    <property type="term" value="C:nucleus"/>
    <property type="evidence" value="ECO:0007669"/>
    <property type="project" value="UniProtKB-SubCell"/>
</dbReference>
<evidence type="ECO:0000256" key="18">
    <source>
        <dbReference type="ARBA" id="ARBA00047995"/>
    </source>
</evidence>
<comment type="similarity">
    <text evidence="2 19">Belongs to the DNA2/NAM7 helicase family.</text>
</comment>
<dbReference type="InterPro" id="IPR011604">
    <property type="entry name" value="PDDEXK-like_dom_sf"/>
</dbReference>
<comment type="function">
    <text evidence="19">Key enzyme involved in DNA replication and DNA repair. Involved in Okazaki fragments processing by cleaving long flaps that escape FEN1: flaps that are longer than 27 nucleotides are coated by replication protein A complex (RPA), leading to recruit DNA2 which cleaves the flap until it is too short to bind RPA and becomes a substrate for FEN1. Also involved in 5'-end resection of DNA during double-strand break (DSB) repair by mediating the cleavage of 5'-ssDNA.</text>
</comment>
<dbReference type="AlphaFoldDB" id="A0A1W0A2Z6"/>
<evidence type="ECO:0000256" key="19">
    <source>
        <dbReference type="RuleBase" id="RU367041"/>
    </source>
</evidence>
<dbReference type="InterPro" id="IPR027417">
    <property type="entry name" value="P-loop_NTPase"/>
</dbReference>
<name>A0A1W0A2Z6_9STRA</name>
<evidence type="ECO:0000256" key="17">
    <source>
        <dbReference type="ARBA" id="ARBA00023268"/>
    </source>
</evidence>
<dbReference type="GO" id="GO:0005694">
    <property type="term" value="C:chromosome"/>
    <property type="evidence" value="ECO:0007669"/>
    <property type="project" value="UniProtKB-SubCell"/>
</dbReference>
<dbReference type="CDD" id="cd18808">
    <property type="entry name" value="SF1_C_Upf1"/>
    <property type="match status" value="1"/>
</dbReference>
<evidence type="ECO:0000256" key="11">
    <source>
        <dbReference type="ARBA" id="ARBA00022840"/>
    </source>
</evidence>
<evidence type="ECO:0000256" key="14">
    <source>
        <dbReference type="ARBA" id="ARBA00023125"/>
    </source>
</evidence>
<organism evidence="24 25">
    <name type="scientific">Thraustotheca clavata</name>
    <dbReference type="NCBI Taxonomy" id="74557"/>
    <lineage>
        <taxon>Eukaryota</taxon>
        <taxon>Sar</taxon>
        <taxon>Stramenopiles</taxon>
        <taxon>Oomycota</taxon>
        <taxon>Saprolegniomycetes</taxon>
        <taxon>Saprolegniales</taxon>
        <taxon>Achlyaceae</taxon>
        <taxon>Thraustotheca</taxon>
    </lineage>
</organism>